<feature type="repeat" description="ANK" evidence="4">
    <location>
        <begin position="112"/>
        <end position="144"/>
    </location>
</feature>
<feature type="domain" description="SAM" evidence="6">
    <location>
        <begin position="659"/>
        <end position="722"/>
    </location>
</feature>
<comment type="function">
    <text evidence="3">Plays a central role during spermatogenesis by repressing transposable elements and preventing their mobilization, which is essential for the germline integrity. Acts via the piRNA metabolic process, which mediates the repression of transposable elements during meiosis by forming complexes composed of piRNAs and Piwi proteins and governs the methylation and subsequent repression of transposons. Its association with pi-bodies suggests a participation in the primary piRNAs metabolic process. Required prior to the pachytene stage to facilitate the production of multiple types of piRNAs, including those associated with repeats involved in the regulation of retrotransposons. May act by mediating protein-protein interactions during germ cell maturation.</text>
</comment>
<evidence type="ECO:0000256" key="5">
    <source>
        <dbReference type="SAM" id="MobiDB-lite"/>
    </source>
</evidence>
<feature type="compositionally biased region" description="Low complexity" evidence="5">
    <location>
        <begin position="511"/>
        <end position="523"/>
    </location>
</feature>
<dbReference type="PANTHER" id="PTHR23206:SF5">
    <property type="entry name" value="ANKYRIN REPEAT AND KH DOMAIN-CONTAINING PROTEIN 1"/>
    <property type="match status" value="1"/>
</dbReference>
<dbReference type="SMART" id="SM00454">
    <property type="entry name" value="SAM"/>
    <property type="match status" value="1"/>
</dbReference>
<feature type="repeat" description="ANK" evidence="4">
    <location>
        <begin position="145"/>
        <end position="177"/>
    </location>
</feature>
<dbReference type="AlphaFoldDB" id="A0A8D1UBH2"/>
<dbReference type="Proteomes" id="UP000694724">
    <property type="component" value="Unplaced"/>
</dbReference>
<dbReference type="SUPFAM" id="SSF48403">
    <property type="entry name" value="Ankyrin repeat"/>
    <property type="match status" value="2"/>
</dbReference>
<feature type="compositionally biased region" description="Low complexity" evidence="5">
    <location>
        <begin position="636"/>
        <end position="656"/>
    </location>
</feature>
<dbReference type="SMART" id="SM00248">
    <property type="entry name" value="ANK"/>
    <property type="match status" value="8"/>
</dbReference>
<feature type="compositionally biased region" description="Polar residues" evidence="5">
    <location>
        <begin position="542"/>
        <end position="554"/>
    </location>
</feature>
<dbReference type="InterPro" id="IPR036770">
    <property type="entry name" value="Ankyrin_rpt-contain_sf"/>
</dbReference>
<dbReference type="InterPro" id="IPR002110">
    <property type="entry name" value="Ankyrin_rpt"/>
</dbReference>
<feature type="repeat" description="ANK" evidence="4">
    <location>
        <begin position="359"/>
        <end position="391"/>
    </location>
</feature>
<feature type="region of interest" description="Disordered" evidence="5">
    <location>
        <begin position="462"/>
        <end position="661"/>
    </location>
</feature>
<dbReference type="Ensembl" id="ENSSSCT00025101101.1">
    <property type="protein sequence ID" value="ENSSSCP00025044674.1"/>
    <property type="gene ID" value="ENSSSCG00025073416.1"/>
</dbReference>
<dbReference type="PANTHER" id="PTHR23206">
    <property type="entry name" value="MASK PROTEIN"/>
    <property type="match status" value="1"/>
</dbReference>
<dbReference type="InterPro" id="IPR001660">
    <property type="entry name" value="SAM"/>
</dbReference>
<dbReference type="PROSITE" id="PS50297">
    <property type="entry name" value="ANK_REP_REGION"/>
    <property type="match status" value="6"/>
</dbReference>
<evidence type="ECO:0000259" key="6">
    <source>
        <dbReference type="PROSITE" id="PS50105"/>
    </source>
</evidence>
<proteinExistence type="predicted"/>
<evidence type="ECO:0000256" key="2">
    <source>
        <dbReference type="ARBA" id="ARBA00023043"/>
    </source>
</evidence>
<feature type="compositionally biased region" description="Low complexity" evidence="5">
    <location>
        <begin position="607"/>
        <end position="625"/>
    </location>
</feature>
<feature type="repeat" description="ANK" evidence="4">
    <location>
        <begin position="224"/>
        <end position="256"/>
    </location>
</feature>
<protein>
    <submittedName>
        <fullName evidence="7">Ankyrin repeat and sterile alpha motif domain containing 6</fullName>
    </submittedName>
</protein>
<keyword evidence="1" id="KW-0677">Repeat</keyword>
<dbReference type="SUPFAM" id="SSF47769">
    <property type="entry name" value="SAM/Pointed domain"/>
    <property type="match status" value="1"/>
</dbReference>
<dbReference type="Ensembl" id="ENSSSCT00055051651.1">
    <property type="protein sequence ID" value="ENSSSCP00055041273.1"/>
    <property type="gene ID" value="ENSSSCG00055026155.1"/>
</dbReference>
<evidence type="ECO:0000313" key="8">
    <source>
        <dbReference type="Proteomes" id="UP000694724"/>
    </source>
</evidence>
<dbReference type="Proteomes" id="UP000694727">
    <property type="component" value="Unplaced"/>
</dbReference>
<evidence type="ECO:0000313" key="7">
    <source>
        <dbReference type="Ensembl" id="ENSSSCP00055041273.1"/>
    </source>
</evidence>
<dbReference type="PROSITE" id="PS50105">
    <property type="entry name" value="SAM_DOMAIN"/>
    <property type="match status" value="1"/>
</dbReference>
<feature type="compositionally biased region" description="Gly residues" evidence="5">
    <location>
        <begin position="524"/>
        <end position="533"/>
    </location>
</feature>
<gene>
    <name evidence="7" type="primary">ANKS6</name>
</gene>
<dbReference type="Gene3D" id="1.25.40.20">
    <property type="entry name" value="Ankyrin repeat-containing domain"/>
    <property type="match status" value="3"/>
</dbReference>
<dbReference type="Pfam" id="PF12796">
    <property type="entry name" value="Ank_2"/>
    <property type="match status" value="2"/>
</dbReference>
<evidence type="ECO:0000256" key="1">
    <source>
        <dbReference type="ARBA" id="ARBA00022737"/>
    </source>
</evidence>
<feature type="compositionally biased region" description="Low complexity" evidence="5">
    <location>
        <begin position="43"/>
        <end position="54"/>
    </location>
</feature>
<feature type="repeat" description="ANK" evidence="4">
    <location>
        <begin position="79"/>
        <end position="111"/>
    </location>
</feature>
<dbReference type="PROSITE" id="PS50088">
    <property type="entry name" value="ANK_REPEAT"/>
    <property type="match status" value="7"/>
</dbReference>
<reference evidence="7" key="1">
    <citation type="submission" date="2025-05" db="UniProtKB">
        <authorList>
            <consortium name="Ensembl"/>
        </authorList>
    </citation>
    <scope>IDENTIFICATION</scope>
</reference>
<evidence type="ECO:0000256" key="3">
    <source>
        <dbReference type="ARBA" id="ARBA00025297"/>
    </source>
</evidence>
<evidence type="ECO:0000256" key="4">
    <source>
        <dbReference type="PROSITE-ProRule" id="PRU00023"/>
    </source>
</evidence>
<dbReference type="CDD" id="cd09518">
    <property type="entry name" value="SAM_ANKS6"/>
    <property type="match status" value="1"/>
</dbReference>
<dbReference type="PRINTS" id="PR01415">
    <property type="entry name" value="ANKYRIN"/>
</dbReference>
<dbReference type="Gene3D" id="1.10.150.50">
    <property type="entry name" value="Transcription Factor, Ets-1"/>
    <property type="match status" value="1"/>
</dbReference>
<feature type="repeat" description="ANK" evidence="4">
    <location>
        <begin position="325"/>
        <end position="357"/>
    </location>
</feature>
<dbReference type="InterPro" id="IPR013761">
    <property type="entry name" value="SAM/pointed_sf"/>
</dbReference>
<dbReference type="InterPro" id="IPR051631">
    <property type="entry name" value="Ankyrin-KH/SAM_domain"/>
</dbReference>
<feature type="repeat" description="ANK" evidence="4">
    <location>
        <begin position="190"/>
        <end position="222"/>
    </location>
</feature>
<sequence length="757" mass="79687">MGEGGLPPAFQLLLRACDQGDTETARRLLEPGAAEPAERGAEPEAGAEPAGAEAAGPGAAAAAAAAAGAPVPVDCSDEAGNTALQFAAAGGHEQLVRFLLRRGASVNSRNHYGWSALMQAARFGHVSVAHLLLDHGADVNAQNRLGASVLTVASRGGHLGVVKLLLEAGAFVDHHKPLGEQVGDSRDELLGITALMAAIQHGHEAVVRLLIEWGADPNHVARTVGWSPLMLTALIGRLGMAQQLVEKGANPDHLSVLEKTAFEVALDRRHRDLVDYLDPLTTVRPKTDEEKRRPDIFHALKMGNFQLVKEIADEDPNHVNLVNGDGATPLMLAAVMGQLPLVQLLVERHADVDKQDSVHGWTALMQATYHGNKEIVKYLLNQGADVTLRAKNGYTAFDLVMLLSDPGPGSTRGEKEDVLLTTMLRNGAPFTRLPSDKLKAVIPPFLPPSSFELWSSDRSRTCHNGKADPMKTVLPQRASRGQPVGSGSTDTTPVRPVKFPSLSRSPASPANSGNFNHSPHSSGGSSGVGGLSRHGGELHNRSGGSIDSVLSQIAAQRKKAAGLSEQKPSHRSSPVGPAPGSSPSELPVSPAAASSVPGGKKLETSKRPPSGTSTTSKSTSPTLTPSPSPKGHAAESSVSSSSSHRQSKSSGGSSSGTITDEDELTGILKKLSLEKYQPIFEEQEVDMEAFLTLTDGDLKELGIKTDGSRQQILAAISELNAGKGRERQILQETIHNFHSSFESSASNTRAPGNNPCT</sequence>
<accession>A0A8D1UBH2</accession>
<organism evidence="7 8">
    <name type="scientific">Sus scrofa</name>
    <name type="common">Pig</name>
    <dbReference type="NCBI Taxonomy" id="9823"/>
    <lineage>
        <taxon>Eukaryota</taxon>
        <taxon>Metazoa</taxon>
        <taxon>Chordata</taxon>
        <taxon>Craniata</taxon>
        <taxon>Vertebrata</taxon>
        <taxon>Euteleostomi</taxon>
        <taxon>Mammalia</taxon>
        <taxon>Eutheria</taxon>
        <taxon>Laurasiatheria</taxon>
        <taxon>Artiodactyla</taxon>
        <taxon>Suina</taxon>
        <taxon>Suidae</taxon>
        <taxon>Sus</taxon>
    </lineage>
</organism>
<name>A0A8D1UBH2_PIG</name>
<feature type="region of interest" description="Disordered" evidence="5">
    <location>
        <begin position="27"/>
        <end position="54"/>
    </location>
</feature>
<feature type="compositionally biased region" description="Low complexity" evidence="5">
    <location>
        <begin position="572"/>
        <end position="584"/>
    </location>
</feature>
<keyword evidence="2 4" id="KW-0040">ANK repeat</keyword>
<dbReference type="Pfam" id="PF00023">
    <property type="entry name" value="Ank"/>
    <property type="match status" value="2"/>
</dbReference>
<dbReference type="FunFam" id="1.10.150.50:FF:000025">
    <property type="entry name" value="Ankyrin repeat and sterile alpha motif domain-containing 6"/>
    <property type="match status" value="1"/>
</dbReference>
<dbReference type="Pfam" id="PF00536">
    <property type="entry name" value="SAM_1"/>
    <property type="match status" value="1"/>
</dbReference>